<accession>A0AB39HF48</accession>
<dbReference type="RefSeq" id="WP_306101278.1">
    <property type="nucleotide sequence ID" value="NZ_CP162601.1"/>
</dbReference>
<dbReference type="Gene3D" id="3.40.30.10">
    <property type="entry name" value="Glutaredoxin"/>
    <property type="match status" value="1"/>
</dbReference>
<dbReference type="CDD" id="cd03024">
    <property type="entry name" value="DsbA_FrnE"/>
    <property type="match status" value="1"/>
</dbReference>
<evidence type="ECO:0000259" key="1">
    <source>
        <dbReference type="Pfam" id="PF01323"/>
    </source>
</evidence>
<dbReference type="InterPro" id="IPR001853">
    <property type="entry name" value="DSBA-like_thioredoxin_dom"/>
</dbReference>
<dbReference type="PANTHER" id="PTHR13887:SF41">
    <property type="entry name" value="THIOREDOXIN SUPERFAMILY PROTEIN"/>
    <property type="match status" value="1"/>
</dbReference>
<dbReference type="PANTHER" id="PTHR13887">
    <property type="entry name" value="GLUTATHIONE S-TRANSFERASE KAPPA"/>
    <property type="match status" value="1"/>
</dbReference>
<proteinExistence type="predicted"/>
<gene>
    <name evidence="2" type="ORF">AB0763_05330</name>
</gene>
<dbReference type="EMBL" id="CP162601">
    <property type="protein sequence ID" value="XDK26062.1"/>
    <property type="molecule type" value="Genomic_DNA"/>
</dbReference>
<dbReference type="SUPFAM" id="SSF52833">
    <property type="entry name" value="Thioredoxin-like"/>
    <property type="match status" value="1"/>
</dbReference>
<sequence length="214" mass="24242">MSSVIKLDIVSDVVCPWCIVGFKHLQAAIEELGLQERVEIEWQPFELNPDMPAEGENLRAHVARKYGASVEDSQKAREEIRQRGAEYGFEFNYFDEMKMVNTFDAHILLDYAKSRGKQTELKLRLFSAFFSEQKDVSLHSVLLDEVESVGLDRIAAQQCLASDEAKRQVREQQAMWTQAGISSVPTVVFNRESAISGAHPVETFKQILSELSES</sequence>
<dbReference type="GO" id="GO:0016491">
    <property type="term" value="F:oxidoreductase activity"/>
    <property type="evidence" value="ECO:0007669"/>
    <property type="project" value="InterPro"/>
</dbReference>
<dbReference type="Pfam" id="PF01323">
    <property type="entry name" value="DSBA"/>
    <property type="match status" value="1"/>
</dbReference>
<reference evidence="2" key="1">
    <citation type="submission" date="2024-07" db="EMBL/GenBank/DDBJ databases">
        <title>Genome Analysis of a Potential Novel Vibrio Species Secreting pH- and Thermo-stable Alginate Lyase and its Application in Producing Alginate Oligosaccharides.</title>
        <authorList>
            <person name="Huang H."/>
            <person name="Bao K."/>
        </authorList>
    </citation>
    <scope>NUCLEOTIDE SEQUENCE</scope>
    <source>
        <strain evidence="2">HB236076</strain>
    </source>
</reference>
<evidence type="ECO:0000313" key="2">
    <source>
        <dbReference type="EMBL" id="XDK26062.1"/>
    </source>
</evidence>
<organism evidence="2">
    <name type="scientific">Vibrio sp. HB236076</name>
    <dbReference type="NCBI Taxonomy" id="3232307"/>
    <lineage>
        <taxon>Bacteria</taxon>
        <taxon>Pseudomonadati</taxon>
        <taxon>Pseudomonadota</taxon>
        <taxon>Gammaproteobacteria</taxon>
        <taxon>Vibrionales</taxon>
        <taxon>Vibrionaceae</taxon>
        <taxon>Vibrio</taxon>
    </lineage>
</organism>
<dbReference type="AlphaFoldDB" id="A0AB39HF48"/>
<name>A0AB39HF48_9VIBR</name>
<feature type="domain" description="DSBA-like thioredoxin" evidence="1">
    <location>
        <begin position="7"/>
        <end position="208"/>
    </location>
</feature>
<protein>
    <submittedName>
        <fullName evidence="2">DsbA family oxidoreductase</fullName>
    </submittedName>
</protein>
<dbReference type="InterPro" id="IPR036249">
    <property type="entry name" value="Thioredoxin-like_sf"/>
</dbReference>
<dbReference type="KEGG" id="vih:AB0763_05330"/>